<protein>
    <submittedName>
        <fullName evidence="1">Uncharacterized protein</fullName>
    </submittedName>
</protein>
<proteinExistence type="predicted"/>
<dbReference type="EMBL" id="BGPR01054724">
    <property type="protein sequence ID" value="GBO31434.1"/>
    <property type="molecule type" value="Genomic_DNA"/>
</dbReference>
<evidence type="ECO:0000313" key="1">
    <source>
        <dbReference type="EMBL" id="GBO31431.1"/>
    </source>
</evidence>
<dbReference type="AlphaFoldDB" id="A0A4Y2W3H7"/>
<dbReference type="EMBL" id="BGPR01054722">
    <property type="protein sequence ID" value="GBO31431.1"/>
    <property type="molecule type" value="Genomic_DNA"/>
</dbReference>
<gene>
    <name evidence="2" type="ORF">AVEN_127457_1</name>
    <name evidence="1" type="ORF">AVEN_49544_1</name>
</gene>
<keyword evidence="3" id="KW-1185">Reference proteome</keyword>
<name>A0A4Y2W3H7_ARAVE</name>
<dbReference type="Proteomes" id="UP000499080">
    <property type="component" value="Unassembled WGS sequence"/>
</dbReference>
<organism evidence="1 3">
    <name type="scientific">Araneus ventricosus</name>
    <name type="common">Orbweaver spider</name>
    <name type="synonym">Epeira ventricosa</name>
    <dbReference type="NCBI Taxonomy" id="182803"/>
    <lineage>
        <taxon>Eukaryota</taxon>
        <taxon>Metazoa</taxon>
        <taxon>Ecdysozoa</taxon>
        <taxon>Arthropoda</taxon>
        <taxon>Chelicerata</taxon>
        <taxon>Arachnida</taxon>
        <taxon>Araneae</taxon>
        <taxon>Araneomorphae</taxon>
        <taxon>Entelegynae</taxon>
        <taxon>Araneoidea</taxon>
        <taxon>Araneidae</taxon>
        <taxon>Araneus</taxon>
    </lineage>
</organism>
<accession>A0A4Y2W3H7</accession>
<sequence>MSPLLHLLTSKDLSFSSEKFFSPHSDRPTPFSPGALYLCTYWISLVFPSLYDLCDSHALFPPHQMICDHPASIISCSEELKQVRPSPIFFIISSSHLWGQVLR</sequence>
<evidence type="ECO:0000313" key="2">
    <source>
        <dbReference type="EMBL" id="GBO31434.1"/>
    </source>
</evidence>
<evidence type="ECO:0000313" key="3">
    <source>
        <dbReference type="Proteomes" id="UP000499080"/>
    </source>
</evidence>
<reference evidence="1 3" key="1">
    <citation type="journal article" date="2019" name="Sci. Rep.">
        <title>Orb-weaving spider Araneus ventricosus genome elucidates the spidroin gene catalogue.</title>
        <authorList>
            <person name="Kono N."/>
            <person name="Nakamura H."/>
            <person name="Ohtoshi R."/>
            <person name="Moran D.A.P."/>
            <person name="Shinohara A."/>
            <person name="Yoshida Y."/>
            <person name="Fujiwara M."/>
            <person name="Mori M."/>
            <person name="Tomita M."/>
            <person name="Arakawa K."/>
        </authorList>
    </citation>
    <scope>NUCLEOTIDE SEQUENCE [LARGE SCALE GENOMIC DNA]</scope>
</reference>
<comment type="caution">
    <text evidence="1">The sequence shown here is derived from an EMBL/GenBank/DDBJ whole genome shotgun (WGS) entry which is preliminary data.</text>
</comment>